<evidence type="ECO:0000256" key="3">
    <source>
        <dbReference type="ARBA" id="ARBA00022692"/>
    </source>
</evidence>
<dbReference type="GO" id="GO:0016020">
    <property type="term" value="C:membrane"/>
    <property type="evidence" value="ECO:0007669"/>
    <property type="project" value="UniProtKB-SubCell"/>
</dbReference>
<dbReference type="Proteomes" id="UP000593564">
    <property type="component" value="Unassembled WGS sequence"/>
</dbReference>
<feature type="domain" description="Amino acid transporter transmembrane" evidence="8">
    <location>
        <begin position="19"/>
        <end position="220"/>
    </location>
</feature>
<name>A0A7J7FVQ7_CAMSI</name>
<dbReference type="EMBL" id="JACBKZ010000015">
    <property type="protein sequence ID" value="KAF5931086.1"/>
    <property type="molecule type" value="Genomic_DNA"/>
</dbReference>
<evidence type="ECO:0000259" key="8">
    <source>
        <dbReference type="Pfam" id="PF01490"/>
    </source>
</evidence>
<feature type="transmembrane region" description="Helical" evidence="7">
    <location>
        <begin position="132"/>
        <end position="152"/>
    </location>
</feature>
<reference evidence="10" key="1">
    <citation type="journal article" date="2020" name="Nat. Commun.">
        <title>Genome assembly of wild tea tree DASZ reveals pedigree and selection history of tea varieties.</title>
        <authorList>
            <person name="Zhang W."/>
            <person name="Zhang Y."/>
            <person name="Qiu H."/>
            <person name="Guo Y."/>
            <person name="Wan H."/>
            <person name="Zhang X."/>
            <person name="Scossa F."/>
            <person name="Alseekh S."/>
            <person name="Zhang Q."/>
            <person name="Wang P."/>
            <person name="Xu L."/>
            <person name="Schmidt M.H."/>
            <person name="Jia X."/>
            <person name="Li D."/>
            <person name="Zhu A."/>
            <person name="Guo F."/>
            <person name="Chen W."/>
            <person name="Ni D."/>
            <person name="Usadel B."/>
            <person name="Fernie A.R."/>
            <person name="Wen W."/>
        </authorList>
    </citation>
    <scope>NUCLEOTIDE SEQUENCE [LARGE SCALE GENOMIC DNA]</scope>
    <source>
        <strain evidence="10">cv. G240</strain>
    </source>
</reference>
<dbReference type="GO" id="GO:0006865">
    <property type="term" value="P:amino acid transport"/>
    <property type="evidence" value="ECO:0007669"/>
    <property type="project" value="UniProtKB-KW"/>
</dbReference>
<keyword evidence="6 7" id="KW-0472">Membrane</keyword>
<dbReference type="PANTHER" id="PTHR48017">
    <property type="entry name" value="OS05G0424000 PROTEIN-RELATED"/>
    <property type="match status" value="1"/>
</dbReference>
<keyword evidence="2" id="KW-0813">Transport</keyword>
<reference evidence="9 10" key="2">
    <citation type="submission" date="2020-07" db="EMBL/GenBank/DDBJ databases">
        <title>Genome assembly of wild tea tree DASZ reveals pedigree and selection history of tea varieties.</title>
        <authorList>
            <person name="Zhang W."/>
        </authorList>
    </citation>
    <scope>NUCLEOTIDE SEQUENCE [LARGE SCALE GENOMIC DNA]</scope>
    <source>
        <strain evidence="10">cv. G240</strain>
        <tissue evidence="9">Leaf</tissue>
    </source>
</reference>
<dbReference type="AlphaFoldDB" id="A0A7J7FVQ7"/>
<evidence type="ECO:0000313" key="10">
    <source>
        <dbReference type="Proteomes" id="UP000593564"/>
    </source>
</evidence>
<sequence>MNNSNYQNWAIYLLSNPNGSMKLYEFVIIFGSFMLILAQMPSFHSLRHINLVSFLLCLAYCTCATAGCIYIGSSSKGPKKDYSVNGDTQTRVFSIFNAIAIIAATYGNGIIPEIQATLAPPVKGKMFKELCVCYAVVIVTFLGVDISGYWAFGNQASGQILTNFLGIDGKALVPKWFFFMSNISTVLQLSTVGVVYLQPTNELLERTFADPKSSEFSSRNVIPRLIYRSLSLLWRHQCSDRSFRIFATRLFFYNLTFKPSKQSPVFWLNVTIAVVFAAIGVIAAVAAVRQISLDAKTYRSLTVSKSPPGMPLADEDSAECLLRSCFLIICLKLAIMSW</sequence>
<keyword evidence="5 7" id="KW-1133">Transmembrane helix</keyword>
<keyword evidence="10" id="KW-1185">Reference proteome</keyword>
<evidence type="ECO:0000256" key="5">
    <source>
        <dbReference type="ARBA" id="ARBA00022989"/>
    </source>
</evidence>
<keyword evidence="3 7" id="KW-0812">Transmembrane</keyword>
<comment type="caution">
    <text evidence="9">The sequence shown here is derived from an EMBL/GenBank/DDBJ whole genome shotgun (WGS) entry which is preliminary data.</text>
</comment>
<evidence type="ECO:0000256" key="4">
    <source>
        <dbReference type="ARBA" id="ARBA00022970"/>
    </source>
</evidence>
<protein>
    <recommendedName>
        <fullName evidence="8">Amino acid transporter transmembrane domain-containing protein</fullName>
    </recommendedName>
</protein>
<feature type="transmembrane region" description="Helical" evidence="7">
    <location>
        <begin position="265"/>
        <end position="288"/>
    </location>
</feature>
<evidence type="ECO:0000313" key="9">
    <source>
        <dbReference type="EMBL" id="KAF5931086.1"/>
    </source>
</evidence>
<dbReference type="InterPro" id="IPR013057">
    <property type="entry name" value="AA_transpt_TM"/>
</dbReference>
<evidence type="ECO:0000256" key="2">
    <source>
        <dbReference type="ARBA" id="ARBA00022448"/>
    </source>
</evidence>
<feature type="transmembrane region" description="Helical" evidence="7">
    <location>
        <begin position="176"/>
        <end position="197"/>
    </location>
</feature>
<dbReference type="Pfam" id="PF01490">
    <property type="entry name" value="Aa_trans"/>
    <property type="match status" value="1"/>
</dbReference>
<evidence type="ECO:0000256" key="6">
    <source>
        <dbReference type="ARBA" id="ARBA00023136"/>
    </source>
</evidence>
<evidence type="ECO:0000256" key="1">
    <source>
        <dbReference type="ARBA" id="ARBA00004370"/>
    </source>
</evidence>
<gene>
    <name evidence="9" type="ORF">HYC85_031959</name>
</gene>
<evidence type="ECO:0000256" key="7">
    <source>
        <dbReference type="SAM" id="Phobius"/>
    </source>
</evidence>
<feature type="transmembrane region" description="Helical" evidence="7">
    <location>
        <begin position="92"/>
        <end position="111"/>
    </location>
</feature>
<keyword evidence="4" id="KW-0029">Amino-acid transport</keyword>
<comment type="subcellular location">
    <subcellularLocation>
        <location evidence="1">Membrane</location>
    </subcellularLocation>
</comment>
<organism evidence="9 10">
    <name type="scientific">Camellia sinensis</name>
    <name type="common">Tea plant</name>
    <name type="synonym">Thea sinensis</name>
    <dbReference type="NCBI Taxonomy" id="4442"/>
    <lineage>
        <taxon>Eukaryota</taxon>
        <taxon>Viridiplantae</taxon>
        <taxon>Streptophyta</taxon>
        <taxon>Embryophyta</taxon>
        <taxon>Tracheophyta</taxon>
        <taxon>Spermatophyta</taxon>
        <taxon>Magnoliopsida</taxon>
        <taxon>eudicotyledons</taxon>
        <taxon>Gunneridae</taxon>
        <taxon>Pentapetalae</taxon>
        <taxon>asterids</taxon>
        <taxon>Ericales</taxon>
        <taxon>Theaceae</taxon>
        <taxon>Camellia</taxon>
    </lineage>
</organism>
<accession>A0A7J7FVQ7</accession>
<feature type="transmembrane region" description="Helical" evidence="7">
    <location>
        <begin position="23"/>
        <end position="40"/>
    </location>
</feature>
<proteinExistence type="predicted"/>
<feature type="transmembrane region" description="Helical" evidence="7">
    <location>
        <begin position="52"/>
        <end position="72"/>
    </location>
</feature>